<comment type="caution">
    <text evidence="2">The sequence shown here is derived from an EMBL/GenBank/DDBJ whole genome shotgun (WGS) entry which is preliminary data.</text>
</comment>
<reference evidence="2 3" key="1">
    <citation type="submission" date="2023-02" db="EMBL/GenBank/DDBJ databases">
        <title>LHISI_Scaffold_Assembly.</title>
        <authorList>
            <person name="Stuart O.P."/>
            <person name="Cleave R."/>
            <person name="Magrath M.J.L."/>
            <person name="Mikheyev A.S."/>
        </authorList>
    </citation>
    <scope>NUCLEOTIDE SEQUENCE [LARGE SCALE GENOMIC DNA]</scope>
    <source>
        <strain evidence="2">Daus_M_001</strain>
        <tissue evidence="2">Leg muscle</tissue>
    </source>
</reference>
<dbReference type="Proteomes" id="UP001159363">
    <property type="component" value="Chromosome 14"/>
</dbReference>
<evidence type="ECO:0000256" key="1">
    <source>
        <dbReference type="SAM" id="MobiDB-lite"/>
    </source>
</evidence>
<dbReference type="EMBL" id="JARBHB010000015">
    <property type="protein sequence ID" value="KAJ8867370.1"/>
    <property type="molecule type" value="Genomic_DNA"/>
</dbReference>
<gene>
    <name evidence="2" type="ORF">PR048_031171</name>
</gene>
<accession>A0ABQ9G4I5</accession>
<name>A0ABQ9G4I5_9NEOP</name>
<sequence length="251" mass="27494">MNFQARLDHRLKMSGRRQGRGKREIPEKTLRPAASSGTIPTFESPGATPLGIEPGLGSPGWEESSLTTAPPRQPFALINGAAQGSVIQSTAGPIVAFRKIADNQCAVDIGIFVHKTVEYSLQDKTEVNPMYTDVTFPIGSQFIRYALDYSEPVVDLRRHQPRLYSRLTYSSAQVTCSSATAAGTTYSIHSTQPRGTNERMKQVEAKLACAPSTLALSYCAKSQAGTNAAIFHDHFSFDNTFAQIHFHDWTI</sequence>
<organism evidence="2 3">
    <name type="scientific">Dryococelus australis</name>
    <dbReference type="NCBI Taxonomy" id="614101"/>
    <lineage>
        <taxon>Eukaryota</taxon>
        <taxon>Metazoa</taxon>
        <taxon>Ecdysozoa</taxon>
        <taxon>Arthropoda</taxon>
        <taxon>Hexapoda</taxon>
        <taxon>Insecta</taxon>
        <taxon>Pterygota</taxon>
        <taxon>Neoptera</taxon>
        <taxon>Polyneoptera</taxon>
        <taxon>Phasmatodea</taxon>
        <taxon>Verophasmatodea</taxon>
        <taxon>Anareolatae</taxon>
        <taxon>Phasmatidae</taxon>
        <taxon>Eurycanthinae</taxon>
        <taxon>Dryococelus</taxon>
    </lineage>
</organism>
<proteinExistence type="predicted"/>
<feature type="compositionally biased region" description="Basic and acidic residues" evidence="1">
    <location>
        <begin position="1"/>
        <end position="11"/>
    </location>
</feature>
<evidence type="ECO:0000313" key="2">
    <source>
        <dbReference type="EMBL" id="KAJ8867370.1"/>
    </source>
</evidence>
<feature type="compositionally biased region" description="Basic and acidic residues" evidence="1">
    <location>
        <begin position="21"/>
        <end position="30"/>
    </location>
</feature>
<evidence type="ECO:0000313" key="3">
    <source>
        <dbReference type="Proteomes" id="UP001159363"/>
    </source>
</evidence>
<protein>
    <submittedName>
        <fullName evidence="2">Uncharacterized protein</fullName>
    </submittedName>
</protein>
<keyword evidence="3" id="KW-1185">Reference proteome</keyword>
<feature type="region of interest" description="Disordered" evidence="1">
    <location>
        <begin position="1"/>
        <end position="69"/>
    </location>
</feature>